<keyword evidence="3" id="KW-1185">Reference proteome</keyword>
<comment type="caution">
    <text evidence="2">The sequence shown here is derived from an EMBL/GenBank/DDBJ whole genome shotgun (WGS) entry which is preliminary data.</text>
</comment>
<keyword evidence="1" id="KW-0472">Membrane</keyword>
<feature type="transmembrane region" description="Helical" evidence="1">
    <location>
        <begin position="48"/>
        <end position="69"/>
    </location>
</feature>
<evidence type="ECO:0000313" key="2">
    <source>
        <dbReference type="EMBL" id="MSS88823.1"/>
    </source>
</evidence>
<proteinExistence type="predicted"/>
<dbReference type="AlphaFoldDB" id="A0A6N7WDQ7"/>
<keyword evidence="1" id="KW-0812">Transmembrane</keyword>
<protein>
    <submittedName>
        <fullName evidence="2">Uncharacterized protein</fullName>
    </submittedName>
</protein>
<evidence type="ECO:0000256" key="1">
    <source>
        <dbReference type="SAM" id="Phobius"/>
    </source>
</evidence>
<dbReference type="RefSeq" id="WP_154464631.1">
    <property type="nucleotide sequence ID" value="NZ_VUMI01000015.1"/>
</dbReference>
<dbReference type="Proteomes" id="UP000436047">
    <property type="component" value="Unassembled WGS sequence"/>
</dbReference>
<keyword evidence="1" id="KW-1133">Transmembrane helix</keyword>
<name>A0A6N7WDQ7_9FIRM</name>
<sequence length="76" mass="8810">MKKLNNILNIIIGSFVGVFIGHGFYVLWDFKTRPELYAMQSAPWYTSILVYGAFTLVMLLICFVIKAIIKHKQKKK</sequence>
<evidence type="ECO:0000313" key="3">
    <source>
        <dbReference type="Proteomes" id="UP000436047"/>
    </source>
</evidence>
<reference evidence="2 3" key="1">
    <citation type="submission" date="2019-08" db="EMBL/GenBank/DDBJ databases">
        <title>In-depth cultivation of the pig gut microbiome towards novel bacterial diversity and tailored functional studies.</title>
        <authorList>
            <person name="Wylensek D."/>
            <person name="Hitch T.C.A."/>
            <person name="Clavel T."/>
        </authorList>
    </citation>
    <scope>NUCLEOTIDE SEQUENCE [LARGE SCALE GENOMIC DNA]</scope>
    <source>
        <strain evidence="2 3">WCA-389-WT-23B</strain>
    </source>
</reference>
<dbReference type="GeneID" id="86053600"/>
<dbReference type="EMBL" id="VUMI01000015">
    <property type="protein sequence ID" value="MSS88823.1"/>
    <property type="molecule type" value="Genomic_DNA"/>
</dbReference>
<gene>
    <name evidence="2" type="ORF">FYJ45_11095</name>
</gene>
<organism evidence="2 3">
    <name type="scientific">Eisenbergiella porci</name>
    <dbReference type="NCBI Taxonomy" id="2652274"/>
    <lineage>
        <taxon>Bacteria</taxon>
        <taxon>Bacillati</taxon>
        <taxon>Bacillota</taxon>
        <taxon>Clostridia</taxon>
        <taxon>Lachnospirales</taxon>
        <taxon>Lachnospiraceae</taxon>
        <taxon>Eisenbergiella</taxon>
    </lineage>
</organism>
<feature type="transmembrane region" description="Helical" evidence="1">
    <location>
        <begin position="7"/>
        <end position="28"/>
    </location>
</feature>
<accession>A0A6N7WDQ7</accession>